<dbReference type="SMART" id="SM00292">
    <property type="entry name" value="BRCT"/>
    <property type="match status" value="1"/>
</dbReference>
<feature type="region of interest" description="Disordered" evidence="4">
    <location>
        <begin position="775"/>
        <end position="809"/>
    </location>
</feature>
<dbReference type="GO" id="GO:0042393">
    <property type="term" value="F:histone binding"/>
    <property type="evidence" value="ECO:0007669"/>
    <property type="project" value="TreeGrafter"/>
</dbReference>
<dbReference type="FunFam" id="3.40.50.10190:FF:000083">
    <property type="entry name" value="DNA damage repair protein (Rad9)"/>
    <property type="match status" value="1"/>
</dbReference>
<feature type="region of interest" description="Disordered" evidence="4">
    <location>
        <begin position="439"/>
        <end position="466"/>
    </location>
</feature>
<dbReference type="Proteomes" id="UP000009886">
    <property type="component" value="Unassembled WGS sequence"/>
</dbReference>
<feature type="compositionally biased region" description="Low complexity" evidence="4">
    <location>
        <begin position="573"/>
        <end position="595"/>
    </location>
</feature>
<reference evidence="7" key="1">
    <citation type="journal article" date="2012" name="BMC Genomics">
        <title>Genome sequence of the necrotrophic fungus Penicillium digitatum, the main postharvest pathogen of citrus.</title>
        <authorList>
            <person name="Marcet-Houben M."/>
            <person name="Ballester A.-R."/>
            <person name="de la Fuente B."/>
            <person name="Harries E."/>
            <person name="Marcos J.F."/>
            <person name="Gonzalez-Candelas L."/>
            <person name="Gabaldon T."/>
        </authorList>
    </citation>
    <scope>NUCLEOTIDE SEQUENCE [LARGE SCALE GENOMIC DNA]</scope>
    <source>
        <strain evidence="7">Pd1 / CECT 20795</strain>
    </source>
</reference>
<feature type="domain" description="BRCT" evidence="5">
    <location>
        <begin position="1143"/>
        <end position="1271"/>
    </location>
</feature>
<feature type="region of interest" description="Disordered" evidence="4">
    <location>
        <begin position="201"/>
        <end position="227"/>
    </location>
</feature>
<dbReference type="InterPro" id="IPR047252">
    <property type="entry name" value="TP53BP1-like"/>
</dbReference>
<keyword evidence="2" id="KW-0227">DNA damage</keyword>
<dbReference type="InterPro" id="IPR036420">
    <property type="entry name" value="BRCT_dom_sf"/>
</dbReference>
<dbReference type="KEGG" id="pdp:PDIP_53610"/>
<gene>
    <name evidence="6" type="ORF">PDIP_53610</name>
</gene>
<feature type="compositionally biased region" description="Low complexity" evidence="4">
    <location>
        <begin position="242"/>
        <end position="257"/>
    </location>
</feature>
<sequence length="1440" mass="156587">METQDDSIDLAKLQRDALGLVCNDPAASLALSGLTRTFQEDDPSQLYLLRPAKTVNKSNHTLFCTYHKVNGASTGDEVCTGEYLPPNTPSNPASLVRQHQPTPCRARQHESCSMMSKKSGNEVGMVLGSQFGNMSSAEAAPGDTQVVSQSVYDSIIRQNGESMHQSYSQSGADGATLRTLHEGDSGHIDLLSEFDAAHTTNLSQDDDDNEDESVSDPNESSPMTYAPDLFPESQRFLAETPGTVVKNNETNNGTTETPSISRNPLASVIESSGGLLGLSQVFGATQVPSSPIVHGLQTDLVSDRPSPNVPIQPARVVNGISSPLMGFPVQFMRESSEPNMNYISMKESQTKRDRTLGERLTRSADNFQSDQSDKEFFKESSFIERARRQREIEEEAAAQFAGLSAPARSTSNLSARPQTSLEQLVERQPEMIDAIASDDETEQEDDMQVPRSQELPQSSAEEDKENFDGPLLDAAASAHDRLSQVLGFEPIPSPSRVRVDEELGNGIAHGGSFGSHNGGQPNGVLHSSQAMVKDSQPSPQSSPKRIEADNTGSMFLRSPSRSHVNSSTRHRLQSSSPCSRPQSRHSNSNSQRNGSVSNQPASQTVQKASLNENVPTHSSNPLEQRHLNSSLSRVDAGTAGTSSSMPSRVAETPMNQRLKHIGDLARLTSIPETSPSHSQCNSEAGSIGDGLNNEDDDLPPMFKELPSIRKNHFRPAGTRALSSPLKKLLSSPGGGQRRALTEIAADLSPQAGAGGFDLGIGIFTTEDQEFRALIDGSPTRPKKKRRGNDGSSYIASDPIIPLTPRIQPPKSVAPIRATHERSTPNLADSDDVPLVQLPEKAVRRQSKLPQRAAENVWEIEGSPEQPFRRRSRMGKAATSMPTQKKHVPEKSSGLTARSAPSPKVVVHSRPPPPSSQLTEVSTTIASDDIIEPEVNSVDDSPTTPLPSHNLSDNSVVAPSQVLSVWMGQKRAYYPATCFGTPLGVSQVKYSVKFEDSLPVEVPKGAVKRFELRVGDSVKIEMDHVPRVTHIVRGFDDKLTREELAKAADDGLYPITDIYGHTTVIVGPKQRKSLPNGRMGNSENVIKVPIARVYLDTILWNQLKDRMFTYRPAPILEESMVHTPSERSSAPASPSSRLSRSIQQGSGIFAGMVFAVSYKEDEASKNRVTRLIIENGGTVLHDGFTELFEPSSIVPVDTPTKGEAKNADLSNKGLRLTALADDVGFACLIADTHSRREKYMQALALNLPCLAGRWVEDCIAQGRVLDWEIYLLPAGDSMYLNGATKSRVMAPNPPSTARLADTISARTKLLAGQSVLLIMGRGKVEEKRKAYIFLTYALGASRVERVPDLGTARALIESHSDAGLSSNWDWIYVDDADQAAAKSMLMPKPKTQRLHLFHGKKRRKSIALSTPTPPCELRCTARVVGNEFVCQSLILGRLFEE</sequence>
<comment type="caution">
    <text evidence="6">The sequence shown here is derived from an EMBL/GenBank/DDBJ whole genome shotgun (WGS) entry which is preliminary data.</text>
</comment>
<feature type="region of interest" description="Disordered" evidence="4">
    <location>
        <begin position="401"/>
        <end position="421"/>
    </location>
</feature>
<dbReference type="VEuPathDB" id="FungiDB:PDIP_53610"/>
<proteinExistence type="predicted"/>
<name>K9FU51_PEND1</name>
<feature type="compositionally biased region" description="Polar residues" evidence="4">
    <location>
        <begin position="670"/>
        <end position="684"/>
    </location>
</feature>
<dbReference type="PANTHER" id="PTHR15321">
    <property type="entry name" value="TUMOR SUPPRESSOR P53-BINDING PROTEIN 1"/>
    <property type="match status" value="1"/>
</dbReference>
<feature type="region of interest" description="Disordered" evidence="4">
    <location>
        <begin position="670"/>
        <end position="694"/>
    </location>
</feature>
<comment type="subcellular location">
    <subcellularLocation>
        <location evidence="1">Nucleus</location>
    </subcellularLocation>
</comment>
<feature type="compositionally biased region" description="Acidic residues" evidence="4">
    <location>
        <begin position="204"/>
        <end position="214"/>
    </location>
</feature>
<protein>
    <submittedName>
        <fullName evidence="6">DNA damage repair protein (Rad9), putative</fullName>
    </submittedName>
</protein>
<dbReference type="EMBL" id="AKCU01000361">
    <property type="protein sequence ID" value="EKV12027.1"/>
    <property type="molecule type" value="Genomic_DNA"/>
</dbReference>
<dbReference type="OrthoDB" id="129353at2759"/>
<evidence type="ECO:0000256" key="1">
    <source>
        <dbReference type="ARBA" id="ARBA00004123"/>
    </source>
</evidence>
<dbReference type="Pfam" id="PF08605">
    <property type="entry name" value="Rad9_Rad53_bind"/>
    <property type="match status" value="1"/>
</dbReference>
<evidence type="ECO:0000256" key="2">
    <source>
        <dbReference type="ARBA" id="ARBA00022763"/>
    </source>
</evidence>
<evidence type="ECO:0000313" key="7">
    <source>
        <dbReference type="Proteomes" id="UP000009886"/>
    </source>
</evidence>
<dbReference type="GO" id="GO:0045944">
    <property type="term" value="P:positive regulation of transcription by RNA polymerase II"/>
    <property type="evidence" value="ECO:0007669"/>
    <property type="project" value="TreeGrafter"/>
</dbReference>
<feature type="region of interest" description="Disordered" evidence="4">
    <location>
        <begin position="487"/>
        <end position="653"/>
    </location>
</feature>
<organism evidence="6 7">
    <name type="scientific">Penicillium digitatum (strain Pd1 / CECT 20795)</name>
    <name type="common">Green mold</name>
    <dbReference type="NCBI Taxonomy" id="1170230"/>
    <lineage>
        <taxon>Eukaryota</taxon>
        <taxon>Fungi</taxon>
        <taxon>Dikarya</taxon>
        <taxon>Ascomycota</taxon>
        <taxon>Pezizomycotina</taxon>
        <taxon>Eurotiomycetes</taxon>
        <taxon>Eurotiomycetidae</taxon>
        <taxon>Eurotiales</taxon>
        <taxon>Aspergillaceae</taxon>
        <taxon>Penicillium</taxon>
    </lineage>
</organism>
<feature type="region of interest" description="Disordered" evidence="4">
    <location>
        <begin position="241"/>
        <end position="263"/>
    </location>
</feature>
<dbReference type="GO" id="GO:0005634">
    <property type="term" value="C:nucleus"/>
    <property type="evidence" value="ECO:0007669"/>
    <property type="project" value="UniProtKB-SubCell"/>
</dbReference>
<dbReference type="Gene3D" id="3.40.50.10190">
    <property type="entry name" value="BRCT domain"/>
    <property type="match status" value="1"/>
</dbReference>
<evidence type="ECO:0000313" key="6">
    <source>
        <dbReference type="EMBL" id="EKV12027.1"/>
    </source>
</evidence>
<evidence type="ECO:0000256" key="4">
    <source>
        <dbReference type="SAM" id="MobiDB-lite"/>
    </source>
</evidence>
<keyword evidence="3" id="KW-0539">Nucleus</keyword>
<dbReference type="InterPro" id="IPR001357">
    <property type="entry name" value="BRCT_dom"/>
</dbReference>
<dbReference type="SUPFAM" id="SSF52113">
    <property type="entry name" value="BRCT domain"/>
    <property type="match status" value="1"/>
</dbReference>
<dbReference type="PROSITE" id="PS50172">
    <property type="entry name" value="BRCT"/>
    <property type="match status" value="1"/>
</dbReference>
<feature type="compositionally biased region" description="Polar residues" evidence="4">
    <location>
        <begin position="596"/>
        <end position="632"/>
    </location>
</feature>
<dbReference type="HOGENOM" id="CLU_002263_0_0_1"/>
<feature type="compositionally biased region" description="Polar residues" evidence="4">
    <location>
        <begin position="450"/>
        <end position="459"/>
    </location>
</feature>
<dbReference type="CDD" id="cd17745">
    <property type="entry name" value="BRCT_p53bp1_rpt1"/>
    <property type="match status" value="1"/>
</dbReference>
<evidence type="ECO:0000256" key="3">
    <source>
        <dbReference type="ARBA" id="ARBA00023242"/>
    </source>
</evidence>
<feature type="region of interest" description="Disordered" evidence="4">
    <location>
        <begin position="861"/>
        <end position="920"/>
    </location>
</feature>
<dbReference type="GO" id="GO:0000077">
    <property type="term" value="P:DNA damage checkpoint signaling"/>
    <property type="evidence" value="ECO:0007669"/>
    <property type="project" value="TreeGrafter"/>
</dbReference>
<accession>K9FU51</accession>
<dbReference type="InterPro" id="IPR047249">
    <property type="entry name" value="BRCT_p53bp1-like_rpt1"/>
</dbReference>
<dbReference type="InterPro" id="IPR013914">
    <property type="entry name" value="Rad9_Rad53-bd_dom_fun"/>
</dbReference>
<dbReference type="Gene3D" id="2.30.30.140">
    <property type="match status" value="1"/>
</dbReference>
<evidence type="ECO:0000259" key="5">
    <source>
        <dbReference type="PROSITE" id="PS50172"/>
    </source>
</evidence>
<dbReference type="PANTHER" id="PTHR15321:SF3">
    <property type="entry name" value="TP53-BINDING PROTEIN 1"/>
    <property type="match status" value="1"/>
</dbReference>
<feature type="compositionally biased region" description="Gly residues" evidence="4">
    <location>
        <begin position="507"/>
        <end position="521"/>
    </location>
</feature>
<feature type="compositionally biased region" description="Polar residues" evidence="4">
    <location>
        <begin position="407"/>
        <end position="421"/>
    </location>
</feature>